<keyword evidence="1" id="KW-0949">S-adenosyl-L-methionine</keyword>
<evidence type="ECO:0000256" key="4">
    <source>
        <dbReference type="ARBA" id="ARBA00023014"/>
    </source>
</evidence>
<dbReference type="Gene3D" id="3.20.20.70">
    <property type="entry name" value="Aldolase class I"/>
    <property type="match status" value="1"/>
</dbReference>
<accession>A0A0F9HMP5</accession>
<keyword evidence="4" id="KW-0411">Iron-sulfur</keyword>
<sequence>MSQSGIYSELKMAWHYSREDKLPDAPKQVQLILSDLCNQDCSFCAYRMSGYTSNELFVGDSEKSKYGHNNPKRFIPTQRALRLLLEMRKAGVEAIQMTGGGEPTVHPDHEDIFTFALATDFRCSLVSNGVKWSYNLIENILPRFDWVRVSIDAGNSESYAKIRRTPPDNFHKVWIQVNHLSHIIARDKRPTVLGVGFVVTPDNCGEILEFAKRAKDSGAHNARFSAMFSPENEKPYEDIWKSITYEIAKAKRIYNAPNFQIHDNFGSRLEDLEQHSPDYSFCSYQHYTSYIGGDLQAYRCCVLAYNERGKIKGGDLTTRDFGEFWDSNDRTRDFAKFDAKGCERCQFNEKNRAMNYLLQPDP</sequence>
<dbReference type="SUPFAM" id="SSF102114">
    <property type="entry name" value="Radical SAM enzymes"/>
    <property type="match status" value="1"/>
</dbReference>
<dbReference type="EMBL" id="LAZR01016447">
    <property type="protein sequence ID" value="KKM04467.1"/>
    <property type="molecule type" value="Genomic_DNA"/>
</dbReference>
<dbReference type="GO" id="GO:0051536">
    <property type="term" value="F:iron-sulfur cluster binding"/>
    <property type="evidence" value="ECO:0007669"/>
    <property type="project" value="UniProtKB-KW"/>
</dbReference>
<dbReference type="SFLD" id="SFLDG01067">
    <property type="entry name" value="SPASM/twitch_domain_containing"/>
    <property type="match status" value="1"/>
</dbReference>
<keyword evidence="3" id="KW-0408">Iron</keyword>
<comment type="caution">
    <text evidence="6">The sequence shown here is derived from an EMBL/GenBank/DDBJ whole genome shotgun (WGS) entry which is preliminary data.</text>
</comment>
<dbReference type="PROSITE" id="PS51918">
    <property type="entry name" value="RADICAL_SAM"/>
    <property type="match status" value="1"/>
</dbReference>
<evidence type="ECO:0000256" key="2">
    <source>
        <dbReference type="ARBA" id="ARBA00022723"/>
    </source>
</evidence>
<dbReference type="Pfam" id="PF04055">
    <property type="entry name" value="Radical_SAM"/>
    <property type="match status" value="1"/>
</dbReference>
<evidence type="ECO:0000313" key="6">
    <source>
        <dbReference type="EMBL" id="KKM04467.1"/>
    </source>
</evidence>
<name>A0A0F9HMP5_9ZZZZ</name>
<dbReference type="InterPro" id="IPR050377">
    <property type="entry name" value="Radical_SAM_PqqE_MftC-like"/>
</dbReference>
<proteinExistence type="predicted"/>
<dbReference type="CDD" id="cd01335">
    <property type="entry name" value="Radical_SAM"/>
    <property type="match status" value="1"/>
</dbReference>
<dbReference type="InterPro" id="IPR007197">
    <property type="entry name" value="rSAM"/>
</dbReference>
<dbReference type="InterPro" id="IPR058240">
    <property type="entry name" value="rSAM_sf"/>
</dbReference>
<organism evidence="6">
    <name type="scientific">marine sediment metagenome</name>
    <dbReference type="NCBI Taxonomy" id="412755"/>
    <lineage>
        <taxon>unclassified sequences</taxon>
        <taxon>metagenomes</taxon>
        <taxon>ecological metagenomes</taxon>
    </lineage>
</organism>
<dbReference type="SFLD" id="SFLDS00029">
    <property type="entry name" value="Radical_SAM"/>
    <property type="match status" value="1"/>
</dbReference>
<protein>
    <recommendedName>
        <fullName evidence="5">Radical SAM core domain-containing protein</fullName>
    </recommendedName>
</protein>
<evidence type="ECO:0000256" key="3">
    <source>
        <dbReference type="ARBA" id="ARBA00023004"/>
    </source>
</evidence>
<reference evidence="6" key="1">
    <citation type="journal article" date="2015" name="Nature">
        <title>Complex archaea that bridge the gap between prokaryotes and eukaryotes.</title>
        <authorList>
            <person name="Spang A."/>
            <person name="Saw J.H."/>
            <person name="Jorgensen S.L."/>
            <person name="Zaremba-Niedzwiedzka K."/>
            <person name="Martijn J."/>
            <person name="Lind A.E."/>
            <person name="van Eijk R."/>
            <person name="Schleper C."/>
            <person name="Guy L."/>
            <person name="Ettema T.J."/>
        </authorList>
    </citation>
    <scope>NUCLEOTIDE SEQUENCE</scope>
</reference>
<dbReference type="GO" id="GO:0046872">
    <property type="term" value="F:metal ion binding"/>
    <property type="evidence" value="ECO:0007669"/>
    <property type="project" value="UniProtKB-KW"/>
</dbReference>
<dbReference type="GO" id="GO:0003824">
    <property type="term" value="F:catalytic activity"/>
    <property type="evidence" value="ECO:0007669"/>
    <property type="project" value="InterPro"/>
</dbReference>
<keyword evidence="2" id="KW-0479">Metal-binding</keyword>
<feature type="domain" description="Radical SAM core" evidence="5">
    <location>
        <begin position="23"/>
        <end position="258"/>
    </location>
</feature>
<evidence type="ECO:0000259" key="5">
    <source>
        <dbReference type="PROSITE" id="PS51918"/>
    </source>
</evidence>
<evidence type="ECO:0000256" key="1">
    <source>
        <dbReference type="ARBA" id="ARBA00022691"/>
    </source>
</evidence>
<gene>
    <name evidence="6" type="ORF">LCGC14_1763970</name>
</gene>
<dbReference type="InterPro" id="IPR013785">
    <property type="entry name" value="Aldolase_TIM"/>
</dbReference>
<feature type="non-terminal residue" evidence="6">
    <location>
        <position position="362"/>
    </location>
</feature>
<dbReference type="PANTHER" id="PTHR11228">
    <property type="entry name" value="RADICAL SAM DOMAIN PROTEIN"/>
    <property type="match status" value="1"/>
</dbReference>
<dbReference type="PANTHER" id="PTHR11228:SF34">
    <property type="entry name" value="TUNGSTEN-CONTAINING ALDEHYDE FERREDOXIN OXIDOREDUCTASE COFACTOR MODIFYING PROTEIN"/>
    <property type="match status" value="1"/>
</dbReference>
<dbReference type="AlphaFoldDB" id="A0A0F9HMP5"/>